<evidence type="ECO:0000256" key="1">
    <source>
        <dbReference type="ARBA" id="ARBA00004651"/>
    </source>
</evidence>
<dbReference type="GO" id="GO:0008234">
    <property type="term" value="F:cysteine-type peptidase activity"/>
    <property type="evidence" value="ECO:0007669"/>
    <property type="project" value="UniProtKB-KW"/>
</dbReference>
<dbReference type="AlphaFoldDB" id="A0A8J6XBL7"/>
<feature type="domain" description="Cyclic nucleotide-binding" evidence="13">
    <location>
        <begin position="17"/>
        <end position="120"/>
    </location>
</feature>
<keyword evidence="5" id="KW-0547">Nucleotide-binding</keyword>
<feature type="domain" description="ABC transmembrane type-1" evidence="15">
    <location>
        <begin position="438"/>
        <end position="717"/>
    </location>
</feature>
<evidence type="ECO:0000259" key="13">
    <source>
        <dbReference type="PROSITE" id="PS50042"/>
    </source>
</evidence>
<comment type="subcellular location">
    <subcellularLocation>
        <location evidence="1">Cell membrane</location>
        <topology evidence="1">Multi-pass membrane protein</topology>
    </subcellularLocation>
</comment>
<keyword evidence="8" id="KW-0067">ATP-binding</keyword>
<feature type="transmembrane region" description="Helical" evidence="12">
    <location>
        <begin position="576"/>
        <end position="596"/>
    </location>
</feature>
<dbReference type="PROSITE" id="PS50893">
    <property type="entry name" value="ABC_TRANSPORTER_2"/>
    <property type="match status" value="1"/>
</dbReference>
<sequence>MTYLQSTVPEFIANLEGFDKLPTSVITNLSEKVQAWRYRIGQKILGKERMSDQVVIIYEGKARLLGYDPRTKMPITLQLLEPGAIIGEISLLREVACETVIASTEMTCLTISAAEYLRLLDYPEFAAVRKNCTHIVEVFDILSVQVEQQAKAGIELKEFTQHALTEAKVHYIPPGRTKFNKLDSESIWFVSGGKNLTNFSVGERLQSIDGEGAIEAKGTLRLVGLRPWDLSLLDQTQPQVQDSIPRGVEDEIPYAPELPPESTTPKSRKSKTYPFYGGKGQLNEAIACFQMLSKHLSMPFRKDVIRRILTDQFKRQGSISFQLCAYLTELIGLRAQLVDIPASAVTRIPTPALIRYAGSYAVLYEAQANSVVVGVPTKGIVRCKPAELSGKLEVEESSYPPQVRVLLISITSATPQRRFGVQWFTPYLSRYRRVLIEVFIASFFVQLAALANPLVIQLIIDKVIAQNSISTLHVLGALLLVVGLFEAVLSTLRTYLFVDTTNRIDMGLGSEIIDHLLRLPLRYFERRPVGELSTRINELENIRQFLTGTALTVGLDALFSVVYIVVMLFYSWQLTLVGLGTIPIFVLLTLIASPTVSKQLRNKAERNSDTQSYLVEVMSGIQTVKAQNIELRARFSWQERYARYVAAGFKTVITSTLASSTSSFLNKLSSLLVLWVGAYLVLQGELTLGELIAFRIISGYVTSPILRLAQIWQSFQETALSLERLSDIVDTPQEAEKDRQNIPLPPIEGTVKYENISFRFATNGPLQLCNINLEFSAGTFVAVVGQSGSGKSTLVKLLLRLYEPEAGRIFVDGYDITKIELYSLRRQVGVVPQDTLLFDGTVQENIALTNPDASTEEIIEAAKIGAAHEFIMNLPNGYNTRVGERGAGLSGGQKQRIAIARSVLQKPKLLVLDEATSALDYPTERQVCLNLAKAFKGSTVFFITHRLNTIKNADVIVVMEAGKVIEQGSHDDLMALKGHYYYLYNQQEAKL</sequence>
<dbReference type="InterPro" id="IPR018490">
    <property type="entry name" value="cNMP-bd_dom_sf"/>
</dbReference>
<feature type="transmembrane region" description="Helical" evidence="12">
    <location>
        <begin position="664"/>
        <end position="682"/>
    </location>
</feature>
<proteinExistence type="predicted"/>
<keyword evidence="18" id="KW-1185">Reference proteome</keyword>
<feature type="transmembrane region" description="Helical" evidence="12">
    <location>
        <begin position="434"/>
        <end position="460"/>
    </location>
</feature>
<dbReference type="InterPro" id="IPR011527">
    <property type="entry name" value="ABC1_TM_dom"/>
</dbReference>
<dbReference type="NCBIfam" id="TIGR01846">
    <property type="entry name" value="type_I_sec_HlyB"/>
    <property type="match status" value="1"/>
</dbReference>
<dbReference type="GO" id="GO:0016887">
    <property type="term" value="F:ATP hydrolysis activity"/>
    <property type="evidence" value="ECO:0007669"/>
    <property type="project" value="InterPro"/>
</dbReference>
<keyword evidence="7" id="KW-0645">Protease</keyword>
<organism evidence="17 18">
    <name type="scientific">Iningainema tapete BLCC-T55</name>
    <dbReference type="NCBI Taxonomy" id="2748662"/>
    <lineage>
        <taxon>Bacteria</taxon>
        <taxon>Bacillati</taxon>
        <taxon>Cyanobacteriota</taxon>
        <taxon>Cyanophyceae</taxon>
        <taxon>Nostocales</taxon>
        <taxon>Scytonemataceae</taxon>
        <taxon>Iningainema tapete</taxon>
    </lineage>
</organism>
<gene>
    <name evidence="17" type="ORF">ICL16_06440</name>
</gene>
<evidence type="ECO:0000313" key="18">
    <source>
        <dbReference type="Proteomes" id="UP000629098"/>
    </source>
</evidence>
<keyword evidence="10 12" id="KW-0472">Membrane</keyword>
<dbReference type="CDD" id="cd18782">
    <property type="entry name" value="ABC_6TM_PrtD_LapB_HlyB_like"/>
    <property type="match status" value="1"/>
</dbReference>
<dbReference type="SMART" id="SM00382">
    <property type="entry name" value="AAA"/>
    <property type="match status" value="1"/>
</dbReference>
<dbReference type="Gene3D" id="3.40.50.300">
    <property type="entry name" value="P-loop containing nucleotide triphosphate hydrolases"/>
    <property type="match status" value="1"/>
</dbReference>
<dbReference type="Gene3D" id="3.90.70.10">
    <property type="entry name" value="Cysteine proteinases"/>
    <property type="match status" value="1"/>
</dbReference>
<dbReference type="SUPFAM" id="SSF51206">
    <property type="entry name" value="cAMP-binding domain-like"/>
    <property type="match status" value="1"/>
</dbReference>
<dbReference type="PROSITE" id="PS50042">
    <property type="entry name" value="CNMP_BINDING_3"/>
    <property type="match status" value="1"/>
</dbReference>
<accession>A0A8J6XBL7</accession>
<reference evidence="17" key="1">
    <citation type="submission" date="2020-09" db="EMBL/GenBank/DDBJ databases">
        <title>Iningainema tapete sp. nov. (Scytonemataceae, Cyanobacteria) from greenhouses in central Florida (USA) produces two types of nodularin with biosynthetic potential for microcystin-LR and anabaenopeptins.</title>
        <authorList>
            <person name="Berthold D.E."/>
            <person name="Lefler F.W."/>
            <person name="Huang I.-S."/>
            <person name="Abdulla H."/>
            <person name="Zimba P.V."/>
            <person name="Laughinghouse H.D. IV."/>
        </authorList>
    </citation>
    <scope>NUCLEOTIDE SEQUENCE</scope>
    <source>
        <strain evidence="17">BLCCT55</strain>
    </source>
</reference>
<dbReference type="GO" id="GO:0030256">
    <property type="term" value="C:type I protein secretion system complex"/>
    <property type="evidence" value="ECO:0007669"/>
    <property type="project" value="InterPro"/>
</dbReference>
<dbReference type="EMBL" id="JACXAE010000027">
    <property type="protein sequence ID" value="MBD2771744.1"/>
    <property type="molecule type" value="Genomic_DNA"/>
</dbReference>
<feature type="region of interest" description="Disordered" evidence="11">
    <location>
        <begin position="250"/>
        <end position="271"/>
    </location>
</feature>
<dbReference type="GO" id="GO:0005524">
    <property type="term" value="F:ATP binding"/>
    <property type="evidence" value="ECO:0007669"/>
    <property type="project" value="UniProtKB-KW"/>
</dbReference>
<feature type="transmembrane region" description="Helical" evidence="12">
    <location>
        <begin position="545"/>
        <end position="570"/>
    </location>
</feature>
<dbReference type="PROSITE" id="PS50929">
    <property type="entry name" value="ABC_TM1F"/>
    <property type="match status" value="1"/>
</dbReference>
<dbReference type="InterPro" id="IPR027417">
    <property type="entry name" value="P-loop_NTPase"/>
</dbReference>
<evidence type="ECO:0000256" key="9">
    <source>
        <dbReference type="ARBA" id="ARBA00022989"/>
    </source>
</evidence>
<dbReference type="GO" id="GO:0006508">
    <property type="term" value="P:proteolysis"/>
    <property type="evidence" value="ECO:0007669"/>
    <property type="project" value="InterPro"/>
</dbReference>
<dbReference type="InterPro" id="IPR039421">
    <property type="entry name" value="Type_1_exporter"/>
</dbReference>
<dbReference type="Pfam" id="PF00664">
    <property type="entry name" value="ABC_membrane"/>
    <property type="match status" value="1"/>
</dbReference>
<feature type="transmembrane region" description="Helical" evidence="12">
    <location>
        <begin position="472"/>
        <end position="496"/>
    </location>
</feature>
<keyword evidence="2" id="KW-0813">Transport</keyword>
<dbReference type="InterPro" id="IPR000595">
    <property type="entry name" value="cNMP-bd_dom"/>
</dbReference>
<dbReference type="InterPro" id="IPR014710">
    <property type="entry name" value="RmlC-like_jellyroll"/>
</dbReference>
<evidence type="ECO:0000256" key="5">
    <source>
        <dbReference type="ARBA" id="ARBA00022741"/>
    </source>
</evidence>
<name>A0A8J6XBL7_9CYAN</name>
<dbReference type="Gene3D" id="1.20.1560.10">
    <property type="entry name" value="ABC transporter type 1, transmembrane domain"/>
    <property type="match status" value="1"/>
</dbReference>
<dbReference type="Proteomes" id="UP000629098">
    <property type="component" value="Unassembled WGS sequence"/>
</dbReference>
<dbReference type="FunFam" id="3.40.50.300:FF:000221">
    <property type="entry name" value="Multidrug ABC transporter ATP-binding protein"/>
    <property type="match status" value="1"/>
</dbReference>
<dbReference type="RefSeq" id="WP_190826032.1">
    <property type="nucleotide sequence ID" value="NZ_CAWPPI010000027.1"/>
</dbReference>
<evidence type="ECO:0000256" key="7">
    <source>
        <dbReference type="ARBA" id="ARBA00022807"/>
    </source>
</evidence>
<dbReference type="SUPFAM" id="SSF52540">
    <property type="entry name" value="P-loop containing nucleoside triphosphate hydrolases"/>
    <property type="match status" value="1"/>
</dbReference>
<keyword evidence="4 12" id="KW-0812">Transmembrane</keyword>
<evidence type="ECO:0000259" key="15">
    <source>
        <dbReference type="PROSITE" id="PS50929"/>
    </source>
</evidence>
<evidence type="ECO:0000313" key="17">
    <source>
        <dbReference type="EMBL" id="MBD2771744.1"/>
    </source>
</evidence>
<feature type="domain" description="ABC transporter" evidence="14">
    <location>
        <begin position="751"/>
        <end position="986"/>
    </location>
</feature>
<dbReference type="InterPro" id="IPR010132">
    <property type="entry name" value="ATPase_T1SS_HlyB"/>
</dbReference>
<dbReference type="CDD" id="cd00038">
    <property type="entry name" value="CAP_ED"/>
    <property type="match status" value="1"/>
</dbReference>
<dbReference type="InterPro" id="IPR005074">
    <property type="entry name" value="Peptidase_C39"/>
</dbReference>
<dbReference type="SUPFAM" id="SSF90123">
    <property type="entry name" value="ABC transporter transmembrane region"/>
    <property type="match status" value="1"/>
</dbReference>
<keyword evidence="7" id="KW-0788">Thiol protease</keyword>
<evidence type="ECO:0000256" key="12">
    <source>
        <dbReference type="SAM" id="Phobius"/>
    </source>
</evidence>
<evidence type="ECO:0000256" key="2">
    <source>
        <dbReference type="ARBA" id="ARBA00022448"/>
    </source>
</evidence>
<dbReference type="PROSITE" id="PS50990">
    <property type="entry name" value="PEPTIDASE_C39"/>
    <property type="match status" value="1"/>
</dbReference>
<dbReference type="Pfam" id="PF00027">
    <property type="entry name" value="cNMP_binding"/>
    <property type="match status" value="1"/>
</dbReference>
<feature type="domain" description="Peptidase C39" evidence="16">
    <location>
        <begin position="281"/>
        <end position="399"/>
    </location>
</feature>
<evidence type="ECO:0000256" key="8">
    <source>
        <dbReference type="ARBA" id="ARBA00022840"/>
    </source>
</evidence>
<evidence type="ECO:0000256" key="3">
    <source>
        <dbReference type="ARBA" id="ARBA00022475"/>
    </source>
</evidence>
<dbReference type="GO" id="GO:0005886">
    <property type="term" value="C:plasma membrane"/>
    <property type="evidence" value="ECO:0007669"/>
    <property type="project" value="UniProtKB-SubCell"/>
</dbReference>
<evidence type="ECO:0000259" key="14">
    <source>
        <dbReference type="PROSITE" id="PS50893"/>
    </source>
</evidence>
<keyword evidence="3" id="KW-1003">Cell membrane</keyword>
<dbReference type="Gene3D" id="2.60.120.10">
    <property type="entry name" value="Jelly Rolls"/>
    <property type="match status" value="1"/>
</dbReference>
<dbReference type="PANTHER" id="PTHR43394">
    <property type="entry name" value="ATP-DEPENDENT PERMEASE MDL1, MITOCHONDRIAL"/>
    <property type="match status" value="1"/>
</dbReference>
<dbReference type="InterPro" id="IPR017871">
    <property type="entry name" value="ABC_transporter-like_CS"/>
</dbReference>
<evidence type="ECO:0000256" key="10">
    <source>
        <dbReference type="ARBA" id="ARBA00023136"/>
    </source>
</evidence>
<evidence type="ECO:0000259" key="16">
    <source>
        <dbReference type="PROSITE" id="PS50990"/>
    </source>
</evidence>
<dbReference type="PANTHER" id="PTHR43394:SF1">
    <property type="entry name" value="ATP-BINDING CASSETTE SUB-FAMILY B MEMBER 10, MITOCHONDRIAL"/>
    <property type="match status" value="1"/>
</dbReference>
<dbReference type="GO" id="GO:0015421">
    <property type="term" value="F:ABC-type oligopeptide transporter activity"/>
    <property type="evidence" value="ECO:0007669"/>
    <property type="project" value="TreeGrafter"/>
</dbReference>
<keyword evidence="6" id="KW-0378">Hydrolase</keyword>
<dbReference type="InterPro" id="IPR003439">
    <property type="entry name" value="ABC_transporter-like_ATP-bd"/>
</dbReference>
<dbReference type="CDD" id="cd02259">
    <property type="entry name" value="Peptidase_C39_like"/>
    <property type="match status" value="1"/>
</dbReference>
<protein>
    <submittedName>
        <fullName evidence="17">Peptidase domain-containing ABC transporter</fullName>
    </submittedName>
</protein>
<evidence type="ECO:0000256" key="6">
    <source>
        <dbReference type="ARBA" id="ARBA00022801"/>
    </source>
</evidence>
<comment type="caution">
    <text evidence="17">The sequence shown here is derived from an EMBL/GenBank/DDBJ whole genome shotgun (WGS) entry which is preliminary data.</text>
</comment>
<dbReference type="InterPro" id="IPR003593">
    <property type="entry name" value="AAA+_ATPase"/>
</dbReference>
<evidence type="ECO:0000256" key="11">
    <source>
        <dbReference type="SAM" id="MobiDB-lite"/>
    </source>
</evidence>
<dbReference type="Pfam" id="PF00005">
    <property type="entry name" value="ABC_tran"/>
    <property type="match status" value="1"/>
</dbReference>
<keyword evidence="9 12" id="KW-1133">Transmembrane helix</keyword>
<dbReference type="InterPro" id="IPR036640">
    <property type="entry name" value="ABC1_TM_sf"/>
</dbReference>
<evidence type="ECO:0000256" key="4">
    <source>
        <dbReference type="ARBA" id="ARBA00022692"/>
    </source>
</evidence>
<dbReference type="GO" id="GO:0030253">
    <property type="term" value="P:protein secretion by the type I secretion system"/>
    <property type="evidence" value="ECO:0007669"/>
    <property type="project" value="InterPro"/>
</dbReference>
<dbReference type="PROSITE" id="PS00211">
    <property type="entry name" value="ABC_TRANSPORTER_1"/>
    <property type="match status" value="1"/>
</dbReference>